<evidence type="ECO:0000313" key="7">
    <source>
        <dbReference type="EMBL" id="RQD87441.1"/>
    </source>
</evidence>
<organism evidence="7 8">
    <name type="scientific">Campylobacter hepaticus</name>
    <dbReference type="NCBI Taxonomy" id="1813019"/>
    <lineage>
        <taxon>Bacteria</taxon>
        <taxon>Pseudomonadati</taxon>
        <taxon>Campylobacterota</taxon>
        <taxon>Epsilonproteobacteria</taxon>
        <taxon>Campylobacterales</taxon>
        <taxon>Campylobacteraceae</taxon>
        <taxon>Campylobacter</taxon>
    </lineage>
</organism>
<dbReference type="CDD" id="cd18809">
    <property type="entry name" value="SF1_C_RecD"/>
    <property type="match status" value="1"/>
</dbReference>
<dbReference type="Gene3D" id="3.40.50.300">
    <property type="entry name" value="P-loop containing nucleotide triphosphate hydrolases"/>
    <property type="match status" value="2"/>
</dbReference>
<dbReference type="RefSeq" id="WP_124134497.1">
    <property type="nucleotide sequence ID" value="NZ_QURW01000010.1"/>
</dbReference>
<gene>
    <name evidence="7" type="ORF">DZD40_04795</name>
</gene>
<comment type="caution">
    <text evidence="7">The sequence shown here is derived from an EMBL/GenBank/DDBJ whole genome shotgun (WGS) entry which is preliminary data.</text>
</comment>
<evidence type="ECO:0000259" key="6">
    <source>
        <dbReference type="Pfam" id="PF05970"/>
    </source>
</evidence>
<keyword evidence="3 7" id="KW-0347">Helicase</keyword>
<dbReference type="InterPro" id="IPR051055">
    <property type="entry name" value="PIF1_helicase"/>
</dbReference>
<dbReference type="GO" id="GO:0005524">
    <property type="term" value="F:ATP binding"/>
    <property type="evidence" value="ECO:0007669"/>
    <property type="project" value="UniProtKB-KW"/>
</dbReference>
<evidence type="ECO:0000313" key="8">
    <source>
        <dbReference type="Proteomes" id="UP000286095"/>
    </source>
</evidence>
<name>A0A424Z0H8_9BACT</name>
<dbReference type="InterPro" id="IPR027417">
    <property type="entry name" value="P-loop_NTPase"/>
</dbReference>
<dbReference type="EMBL" id="QURW01000010">
    <property type="protein sequence ID" value="RQD87441.1"/>
    <property type="molecule type" value="Genomic_DNA"/>
</dbReference>
<dbReference type="SUPFAM" id="SSF52540">
    <property type="entry name" value="P-loop containing nucleoside triphosphate hydrolases"/>
    <property type="match status" value="2"/>
</dbReference>
<feature type="domain" description="DNA helicase Pif1-like DEAD-box helicase" evidence="6">
    <location>
        <begin position="12"/>
        <end position="181"/>
    </location>
</feature>
<dbReference type="Pfam" id="PF02689">
    <property type="entry name" value="Herpes_Helicase"/>
    <property type="match status" value="1"/>
</dbReference>
<keyword evidence="4" id="KW-0067">ATP-binding</keyword>
<evidence type="ECO:0000256" key="2">
    <source>
        <dbReference type="ARBA" id="ARBA00022801"/>
    </source>
</evidence>
<dbReference type="InterPro" id="IPR010285">
    <property type="entry name" value="DNA_helicase_pif1-like_DEAD"/>
</dbReference>
<dbReference type="Gene3D" id="2.30.30.940">
    <property type="match status" value="1"/>
</dbReference>
<dbReference type="Proteomes" id="UP000286095">
    <property type="component" value="Unassembled WGS sequence"/>
</dbReference>
<protein>
    <submittedName>
        <fullName evidence="7">Helicase</fullName>
    </submittedName>
</protein>
<evidence type="ECO:0000256" key="1">
    <source>
        <dbReference type="ARBA" id="ARBA00022741"/>
    </source>
</evidence>
<dbReference type="Pfam" id="PF05970">
    <property type="entry name" value="PIF1"/>
    <property type="match status" value="1"/>
</dbReference>
<evidence type="ECO:0000256" key="3">
    <source>
        <dbReference type="ARBA" id="ARBA00022806"/>
    </source>
</evidence>
<proteinExistence type="predicted"/>
<evidence type="ECO:0000259" key="5">
    <source>
        <dbReference type="Pfam" id="PF02689"/>
    </source>
</evidence>
<dbReference type="STRING" id="1813019.A2J15_05685"/>
<dbReference type="GO" id="GO:0000723">
    <property type="term" value="P:telomere maintenance"/>
    <property type="evidence" value="ECO:0007669"/>
    <property type="project" value="InterPro"/>
</dbReference>
<dbReference type="PANTHER" id="PTHR47642">
    <property type="entry name" value="ATP-DEPENDENT DNA HELICASE"/>
    <property type="match status" value="1"/>
</dbReference>
<dbReference type="GO" id="GO:0006281">
    <property type="term" value="P:DNA repair"/>
    <property type="evidence" value="ECO:0007669"/>
    <property type="project" value="InterPro"/>
</dbReference>
<evidence type="ECO:0000256" key="4">
    <source>
        <dbReference type="ARBA" id="ARBA00022840"/>
    </source>
</evidence>
<dbReference type="AlphaFoldDB" id="A0A424Z0H8"/>
<keyword evidence="2" id="KW-0378">Hydrolase</keyword>
<sequence length="438" mass="50685">MLDKLEKILTHDNVFLSGGAGVGKSFLINELIQSYKKQKKSFIPLGSSALSAFNIGGITLHSFFCLGHCDNALALSVLDRSQKQKERLIKLQNILKTLELIIIDEISMVSADVFEMIGLRLKNSHFNGKILVVGDFFQLPPVLKEKKQNLFNDSYYAFASFFWKELNFKNIKLTQSKRTHNLEFYNNLSLIRKGFLDENILDFFQSLQTKIIENLGDDYTLLCGINKQVNDINKKRLDALHTPLVCFKAQINKENPQLKDEELFSWIKSLNILEELNLKIGSRIIFCVNNWDKNYYNGEQGKIENIIYEEEKVYISIIKNDGMQILLEPYTFFMQELEQVGKDFIINTLASITQFPIKLAYAITIHKSQGMSIEKLVCNINHIFEKGQLYVALSRATNPNTLKIYFTKKIDFRLYFANILKIDSNVIDFYEKHDFIEL</sequence>
<reference evidence="7 8" key="1">
    <citation type="submission" date="2018-08" db="EMBL/GenBank/DDBJ databases">
        <title>Survival mechanisms of Campylobacter hepaticus identified by genomic analysis and comparative transcriptomic analysis of in vivo and in vitro derived bacteria.</title>
        <authorList>
            <person name="Van T.T.H."/>
            <person name="Moore R.J."/>
        </authorList>
    </citation>
    <scope>NUCLEOTIDE SEQUENCE [LARGE SCALE GENOMIC DNA]</scope>
    <source>
        <strain evidence="7 8">54L</strain>
    </source>
</reference>
<dbReference type="GO" id="GO:0016787">
    <property type="term" value="F:hydrolase activity"/>
    <property type="evidence" value="ECO:0007669"/>
    <property type="project" value="UniProtKB-KW"/>
</dbReference>
<keyword evidence="1" id="KW-0547">Nucleotide-binding</keyword>
<dbReference type="InterPro" id="IPR003840">
    <property type="entry name" value="DNA_helicase_dom"/>
</dbReference>
<feature type="domain" description="DNA replication helicase" evidence="5">
    <location>
        <begin position="348"/>
        <end position="404"/>
    </location>
</feature>
<accession>A0A424Z0H8</accession>
<dbReference type="GO" id="GO:0003678">
    <property type="term" value="F:DNA helicase activity"/>
    <property type="evidence" value="ECO:0007669"/>
    <property type="project" value="InterPro"/>
</dbReference>